<reference evidence="1 2" key="1">
    <citation type="submission" date="2024-06" db="EMBL/GenBank/DDBJ databases">
        <authorList>
            <person name="Li F."/>
        </authorList>
    </citation>
    <scope>NUCLEOTIDE SEQUENCE [LARGE SCALE GENOMIC DNA]</scope>
    <source>
        <strain evidence="1 2">GXAS 311</strain>
    </source>
</reference>
<evidence type="ECO:0000313" key="1">
    <source>
        <dbReference type="EMBL" id="MET1255469.1"/>
    </source>
</evidence>
<dbReference type="SUPFAM" id="SSF158997">
    <property type="entry name" value="Trm112p-like"/>
    <property type="match status" value="1"/>
</dbReference>
<dbReference type="PANTHER" id="PTHR33505:SF4">
    <property type="entry name" value="PROTEIN PREY, MITOCHONDRIAL"/>
    <property type="match status" value="1"/>
</dbReference>
<accession>A0ABV2BU95</accession>
<comment type="caution">
    <text evidence="1">The sequence shown here is derived from an EMBL/GenBank/DDBJ whole genome shotgun (WGS) entry which is preliminary data.</text>
</comment>
<dbReference type="Proteomes" id="UP001548189">
    <property type="component" value="Unassembled WGS sequence"/>
</dbReference>
<gene>
    <name evidence="1" type="ORF">ABVT43_10055</name>
</gene>
<organism evidence="1 2">
    <name type="scientific">Aliikangiella maris</name>
    <dbReference type="NCBI Taxonomy" id="3162458"/>
    <lineage>
        <taxon>Bacteria</taxon>
        <taxon>Pseudomonadati</taxon>
        <taxon>Pseudomonadota</taxon>
        <taxon>Gammaproteobacteria</taxon>
        <taxon>Oceanospirillales</taxon>
        <taxon>Pleioneaceae</taxon>
        <taxon>Aliikangiella</taxon>
    </lineage>
</organism>
<dbReference type="EMBL" id="JBEVCJ010000010">
    <property type="protein sequence ID" value="MET1255469.1"/>
    <property type="molecule type" value="Genomic_DNA"/>
</dbReference>
<dbReference type="Gene3D" id="2.20.25.10">
    <property type="match status" value="1"/>
</dbReference>
<evidence type="ECO:0000313" key="2">
    <source>
        <dbReference type="Proteomes" id="UP001548189"/>
    </source>
</evidence>
<dbReference type="HAMAP" id="MF_01187">
    <property type="entry name" value="UPF0434"/>
    <property type="match status" value="1"/>
</dbReference>
<sequence length="62" mass="7116">MDNKLLDILVCPLCNSKLYQPKDKQQLICKFDRLSFPVDDGIPVLLPEKGTSLTREQIEQLN</sequence>
<dbReference type="InterPro" id="IPR005651">
    <property type="entry name" value="Trm112-like"/>
</dbReference>
<keyword evidence="2" id="KW-1185">Reference proteome</keyword>
<proteinExistence type="inferred from homology"/>
<dbReference type="Pfam" id="PF03966">
    <property type="entry name" value="Trm112p"/>
    <property type="match status" value="1"/>
</dbReference>
<name>A0ABV2BU95_9GAMM</name>
<protein>
    <submittedName>
        <fullName evidence="1">Trm112 family protein</fullName>
    </submittedName>
</protein>
<dbReference type="PANTHER" id="PTHR33505">
    <property type="entry name" value="ZGC:162634"/>
    <property type="match status" value="1"/>
</dbReference>